<dbReference type="EMBL" id="CP114370">
    <property type="protein sequence ID" value="WBP84071.1"/>
    <property type="molecule type" value="Genomic_DNA"/>
</dbReference>
<protein>
    <submittedName>
        <fullName evidence="1">Uncharacterized protein</fullName>
    </submittedName>
</protein>
<keyword evidence="2" id="KW-1185">Reference proteome</keyword>
<gene>
    <name evidence="1" type="ORF">Me_995_000017</name>
</gene>
<dbReference type="Proteomes" id="UP001213039">
    <property type="component" value="Chromosome"/>
</dbReference>
<evidence type="ECO:0000313" key="2">
    <source>
        <dbReference type="Proteomes" id="UP001213039"/>
    </source>
</evidence>
<organism evidence="1 2">
    <name type="scientific">Mycoplasmopsis edwardii</name>
    <dbReference type="NCBI Taxonomy" id="53558"/>
    <lineage>
        <taxon>Bacteria</taxon>
        <taxon>Bacillati</taxon>
        <taxon>Mycoplasmatota</taxon>
        <taxon>Mycoplasmoidales</taxon>
        <taxon>Metamycoplasmataceae</taxon>
        <taxon>Mycoplasmopsis</taxon>
    </lineage>
</organism>
<evidence type="ECO:0000313" key="1">
    <source>
        <dbReference type="EMBL" id="WBP84071.1"/>
    </source>
</evidence>
<sequence length="269" mass="31830">MKKILKLIMVSGSTLVAPMIAISCLNTKHEEVKQEKPEDDHEDIITPIEFDQNESKIINLVAELNKEKDQNASDNQSLREALQMINDLRENNKDINEYNLSIENKIKDLEDKIQFYKNFNSLNPKERKWFDLLFETYRRENKDVSEEAIYKIQKDVIAKIMNERSRYHSITDEDYERSIDIAIRTINEQLENKNTDTDVEAAKNEFLQILAESLRNKYPDMTEEDVEEAKRKIMNMIMMSFNFDESKLTDQQKVLIYRAMKNAISFFVH</sequence>
<name>A0ACD4PJX5_9BACT</name>
<proteinExistence type="predicted"/>
<accession>A0ACD4PJX5</accession>
<reference evidence="1" key="1">
    <citation type="submission" date="2022-12" db="EMBL/GenBank/DDBJ databases">
        <authorList>
            <consortium name="Asia Pacific Centre for Animal Health"/>
            <person name="Klose S.M."/>
            <person name="Legione A.R."/>
            <person name="Monotti I."/>
            <person name="Bushell R."/>
            <person name="Marenda M.S."/>
            <person name="Sugiyama T."/>
            <person name="Browning G.F."/>
            <person name="Vaz P.K."/>
        </authorList>
    </citation>
    <scope>NUCLEOTIDE SEQUENCE</scope>
    <source>
        <strain evidence="1">Felid995</strain>
    </source>
</reference>